<sequence>MENDIVGLTIQNEEENAWQISSNGDDPVLNFVDVVKVVNGSLWTFNNHLLVFHRLVKGEDRSSSHCVLLNFGCKFMIFTMAFSWSKWRNNSGNFQALPRRVLAPISAWLRDEGNRVEETQSDAPGPKDAMDEMGLMHEERPLQLVNGNKRAKVLSSVSIVSIDLDLGQTLNNDESADSA</sequence>
<comment type="caution">
    <text evidence="1">The sequence shown here is derived from an EMBL/GenBank/DDBJ whole genome shotgun (WGS) entry which is preliminary data.</text>
</comment>
<evidence type="ECO:0000313" key="2">
    <source>
        <dbReference type="Proteomes" id="UP000593574"/>
    </source>
</evidence>
<dbReference type="AlphaFoldDB" id="A0A7J8ZJD3"/>
<organism evidence="1 2">
    <name type="scientific">Gossypium laxum</name>
    <dbReference type="NCBI Taxonomy" id="34288"/>
    <lineage>
        <taxon>Eukaryota</taxon>
        <taxon>Viridiplantae</taxon>
        <taxon>Streptophyta</taxon>
        <taxon>Embryophyta</taxon>
        <taxon>Tracheophyta</taxon>
        <taxon>Spermatophyta</taxon>
        <taxon>Magnoliopsida</taxon>
        <taxon>eudicotyledons</taxon>
        <taxon>Gunneridae</taxon>
        <taxon>Pentapetalae</taxon>
        <taxon>rosids</taxon>
        <taxon>malvids</taxon>
        <taxon>Malvales</taxon>
        <taxon>Malvaceae</taxon>
        <taxon>Malvoideae</taxon>
        <taxon>Gossypium</taxon>
    </lineage>
</organism>
<dbReference type="EMBL" id="JABEZV010000005">
    <property type="protein sequence ID" value="MBA0711888.1"/>
    <property type="molecule type" value="Genomic_DNA"/>
</dbReference>
<proteinExistence type="predicted"/>
<keyword evidence="2" id="KW-1185">Reference proteome</keyword>
<evidence type="ECO:0000313" key="1">
    <source>
        <dbReference type="EMBL" id="MBA0711888.1"/>
    </source>
</evidence>
<name>A0A7J8ZJD3_9ROSI</name>
<protein>
    <submittedName>
        <fullName evidence="1">Uncharacterized protein</fullName>
    </submittedName>
</protein>
<feature type="non-terminal residue" evidence="1">
    <location>
        <position position="1"/>
    </location>
</feature>
<dbReference type="Proteomes" id="UP000593574">
    <property type="component" value="Unassembled WGS sequence"/>
</dbReference>
<reference evidence="1 2" key="1">
    <citation type="journal article" date="2019" name="Genome Biol. Evol.">
        <title>Insights into the evolution of the New World diploid cottons (Gossypium, subgenus Houzingenia) based on genome sequencing.</title>
        <authorList>
            <person name="Grover C.E."/>
            <person name="Arick M.A. 2nd"/>
            <person name="Thrash A."/>
            <person name="Conover J.L."/>
            <person name="Sanders W.S."/>
            <person name="Peterson D.G."/>
            <person name="Frelichowski J.E."/>
            <person name="Scheffler J.A."/>
            <person name="Scheffler B.E."/>
            <person name="Wendel J.F."/>
        </authorList>
    </citation>
    <scope>NUCLEOTIDE SEQUENCE [LARGE SCALE GENOMIC DNA]</scope>
    <source>
        <strain evidence="1">4</strain>
        <tissue evidence="1">Leaf</tissue>
    </source>
</reference>
<accession>A0A7J8ZJD3</accession>
<gene>
    <name evidence="1" type="ORF">Golax_011020</name>
</gene>